<dbReference type="Pfam" id="PF05938">
    <property type="entry name" value="Self-incomp_S1"/>
    <property type="match status" value="1"/>
</dbReference>
<keyword evidence="8" id="KW-1185">Reference proteome</keyword>
<dbReference type="AlphaFoldDB" id="A0AA86SAS1"/>
<reference evidence="7" key="1">
    <citation type="submission" date="2023-10" db="EMBL/GenBank/DDBJ databases">
        <authorList>
            <person name="Domelevo Entfellner J.-B."/>
        </authorList>
    </citation>
    <scope>NUCLEOTIDE SEQUENCE</scope>
</reference>
<evidence type="ECO:0000313" key="8">
    <source>
        <dbReference type="Proteomes" id="UP001189624"/>
    </source>
</evidence>
<dbReference type="GO" id="GO:0005576">
    <property type="term" value="C:extracellular region"/>
    <property type="evidence" value="ECO:0007669"/>
    <property type="project" value="UniProtKB-SubCell"/>
</dbReference>
<sequence length="145" mass="16899">MLKALVTVVAVLMMMNMVQSEKEGGDGLLSLKRTVRVTNDLTNGIVLLLRCRSRDNDLGIHALGSGEYQEWTFRDNLAHTTLFWCAMRASNVQLSFEIYSYKTDNLDCDTECYRSFRNDGAYFYIQDQKKWEKRQSWNIPQLHVF</sequence>
<feature type="signal peptide" evidence="6">
    <location>
        <begin position="1"/>
        <end position="20"/>
    </location>
</feature>
<dbReference type="PANTHER" id="PTHR31232:SF156">
    <property type="entry name" value="PLANT SELF-INCOMPATIBILITY PROTEIN S1 FAMILY-RELATED"/>
    <property type="match status" value="1"/>
</dbReference>
<name>A0AA86SAS1_9FABA</name>
<protein>
    <recommendedName>
        <fullName evidence="6">S-protein homolog</fullName>
    </recommendedName>
</protein>
<evidence type="ECO:0000256" key="4">
    <source>
        <dbReference type="ARBA" id="ARBA00022525"/>
    </source>
</evidence>
<evidence type="ECO:0000256" key="6">
    <source>
        <dbReference type="RuleBase" id="RU367044"/>
    </source>
</evidence>
<evidence type="ECO:0000256" key="2">
    <source>
        <dbReference type="ARBA" id="ARBA00005581"/>
    </source>
</evidence>
<gene>
    <name evidence="7" type="ORF">AYBTSS11_LOCUS13918</name>
</gene>
<feature type="chain" id="PRO_5041518314" description="S-protein homolog" evidence="6">
    <location>
        <begin position="21"/>
        <end position="145"/>
    </location>
</feature>
<evidence type="ECO:0000256" key="1">
    <source>
        <dbReference type="ARBA" id="ARBA00004613"/>
    </source>
</evidence>
<keyword evidence="4 6" id="KW-0964">Secreted</keyword>
<evidence type="ECO:0000256" key="5">
    <source>
        <dbReference type="ARBA" id="ARBA00022729"/>
    </source>
</evidence>
<dbReference type="EMBL" id="OY731401">
    <property type="protein sequence ID" value="CAJ1949824.1"/>
    <property type="molecule type" value="Genomic_DNA"/>
</dbReference>
<proteinExistence type="inferred from homology"/>
<keyword evidence="3 6" id="KW-0713">Self-incompatibility</keyword>
<keyword evidence="5 6" id="KW-0732">Signal</keyword>
<accession>A0AA86SAS1</accession>
<comment type="similarity">
    <text evidence="2 6">Belongs to the plant self-incompatibility (S1) protein family.</text>
</comment>
<dbReference type="PANTHER" id="PTHR31232">
    <property type="match status" value="1"/>
</dbReference>
<dbReference type="Proteomes" id="UP001189624">
    <property type="component" value="Chromosome 4"/>
</dbReference>
<dbReference type="InterPro" id="IPR010264">
    <property type="entry name" value="Self-incomp_S1"/>
</dbReference>
<comment type="subcellular location">
    <subcellularLocation>
        <location evidence="1 6">Secreted</location>
    </subcellularLocation>
</comment>
<evidence type="ECO:0000313" key="7">
    <source>
        <dbReference type="EMBL" id="CAJ1949824.1"/>
    </source>
</evidence>
<dbReference type="Gramene" id="rna-AYBTSS11_LOCUS13918">
    <property type="protein sequence ID" value="CAJ1949824.1"/>
    <property type="gene ID" value="gene-AYBTSS11_LOCUS13918"/>
</dbReference>
<dbReference type="GO" id="GO:0060320">
    <property type="term" value="P:rejection of self pollen"/>
    <property type="evidence" value="ECO:0007669"/>
    <property type="project" value="UniProtKB-KW"/>
</dbReference>
<evidence type="ECO:0000256" key="3">
    <source>
        <dbReference type="ARBA" id="ARBA00022471"/>
    </source>
</evidence>
<organism evidence="7 8">
    <name type="scientific">Sphenostylis stenocarpa</name>
    <dbReference type="NCBI Taxonomy" id="92480"/>
    <lineage>
        <taxon>Eukaryota</taxon>
        <taxon>Viridiplantae</taxon>
        <taxon>Streptophyta</taxon>
        <taxon>Embryophyta</taxon>
        <taxon>Tracheophyta</taxon>
        <taxon>Spermatophyta</taxon>
        <taxon>Magnoliopsida</taxon>
        <taxon>eudicotyledons</taxon>
        <taxon>Gunneridae</taxon>
        <taxon>Pentapetalae</taxon>
        <taxon>rosids</taxon>
        <taxon>fabids</taxon>
        <taxon>Fabales</taxon>
        <taxon>Fabaceae</taxon>
        <taxon>Papilionoideae</taxon>
        <taxon>50 kb inversion clade</taxon>
        <taxon>NPAAA clade</taxon>
        <taxon>indigoferoid/millettioid clade</taxon>
        <taxon>Phaseoleae</taxon>
        <taxon>Sphenostylis</taxon>
    </lineage>
</organism>